<comment type="caution">
    <text evidence="1">The sequence shown here is derived from an EMBL/GenBank/DDBJ whole genome shotgun (WGS) entry which is preliminary data.</text>
</comment>
<dbReference type="EMBL" id="DUZY01000006">
    <property type="protein sequence ID" value="DAD43199.1"/>
    <property type="molecule type" value="Genomic_DNA"/>
</dbReference>
<sequence>MATRIKRQEVQIKNSVVYELWKCRVAWLRLNRDKDAKATLPTFSPI</sequence>
<protein>
    <submittedName>
        <fullName evidence="1">Uncharacterized protein</fullName>
    </submittedName>
</protein>
<accession>A0A822ZIK5</accession>
<organism evidence="1 2">
    <name type="scientific">Nelumbo nucifera</name>
    <name type="common">Sacred lotus</name>
    <dbReference type="NCBI Taxonomy" id="4432"/>
    <lineage>
        <taxon>Eukaryota</taxon>
        <taxon>Viridiplantae</taxon>
        <taxon>Streptophyta</taxon>
        <taxon>Embryophyta</taxon>
        <taxon>Tracheophyta</taxon>
        <taxon>Spermatophyta</taxon>
        <taxon>Magnoliopsida</taxon>
        <taxon>Proteales</taxon>
        <taxon>Nelumbonaceae</taxon>
        <taxon>Nelumbo</taxon>
    </lineage>
</organism>
<dbReference type="Proteomes" id="UP000607653">
    <property type="component" value="Unassembled WGS sequence"/>
</dbReference>
<name>A0A822ZIK5_NELNU</name>
<proteinExistence type="predicted"/>
<keyword evidence="2" id="KW-1185">Reference proteome</keyword>
<dbReference type="AlphaFoldDB" id="A0A822ZIK5"/>
<evidence type="ECO:0000313" key="1">
    <source>
        <dbReference type="EMBL" id="DAD43199.1"/>
    </source>
</evidence>
<gene>
    <name evidence="1" type="ORF">HUJ06_001429</name>
</gene>
<evidence type="ECO:0000313" key="2">
    <source>
        <dbReference type="Proteomes" id="UP000607653"/>
    </source>
</evidence>
<reference evidence="1 2" key="1">
    <citation type="journal article" date="2020" name="Mol. Biol. Evol.">
        <title>Distinct Expression and Methylation Patterns for Genes with Different Fates following a Single Whole-Genome Duplication in Flowering Plants.</title>
        <authorList>
            <person name="Shi T."/>
            <person name="Rahmani R.S."/>
            <person name="Gugger P.F."/>
            <person name="Wang M."/>
            <person name="Li H."/>
            <person name="Zhang Y."/>
            <person name="Li Z."/>
            <person name="Wang Q."/>
            <person name="Van de Peer Y."/>
            <person name="Marchal K."/>
            <person name="Chen J."/>
        </authorList>
    </citation>
    <scope>NUCLEOTIDE SEQUENCE [LARGE SCALE GENOMIC DNA]</scope>
    <source>
        <tissue evidence="1">Leaf</tissue>
    </source>
</reference>